<comment type="caution">
    <text evidence="2">The sequence shown here is derived from an EMBL/GenBank/DDBJ whole genome shotgun (WGS) entry which is preliminary data.</text>
</comment>
<dbReference type="RefSeq" id="WP_145019494.1">
    <property type="nucleotide sequence ID" value="NZ_VLLN01000005.1"/>
</dbReference>
<organism evidence="2 3">
    <name type="scientific">Geobacter argillaceus</name>
    <dbReference type="NCBI Taxonomy" id="345631"/>
    <lineage>
        <taxon>Bacteria</taxon>
        <taxon>Pseudomonadati</taxon>
        <taxon>Thermodesulfobacteriota</taxon>
        <taxon>Desulfuromonadia</taxon>
        <taxon>Geobacterales</taxon>
        <taxon>Geobacteraceae</taxon>
        <taxon>Geobacter</taxon>
    </lineage>
</organism>
<dbReference type="NCBIfam" id="NF037968">
    <property type="entry name" value="SemiSWEET_2"/>
    <property type="match status" value="1"/>
</dbReference>
<evidence type="ECO:0000313" key="2">
    <source>
        <dbReference type="EMBL" id="TWJ26414.1"/>
    </source>
</evidence>
<keyword evidence="3" id="KW-1185">Reference proteome</keyword>
<dbReference type="Pfam" id="PF03083">
    <property type="entry name" value="MtN3_slv"/>
    <property type="match status" value="1"/>
</dbReference>
<dbReference type="OrthoDB" id="122062at2"/>
<dbReference type="InterPro" id="IPR047662">
    <property type="entry name" value="SemiSWEET"/>
</dbReference>
<evidence type="ECO:0000313" key="3">
    <source>
        <dbReference type="Proteomes" id="UP000319449"/>
    </source>
</evidence>
<sequence length="92" mass="10294">MDATTIGLVAGALTSFAAVPQVLRTWRTRQARDLSIWQPVILTVGMFLWLAYGMLLKDLPLIVANLFSIVCYLVLIGMKIIFDRADKLALRD</sequence>
<dbReference type="InterPro" id="IPR004316">
    <property type="entry name" value="SWEET_rpt"/>
</dbReference>
<dbReference type="GO" id="GO:0051119">
    <property type="term" value="F:sugar transmembrane transporter activity"/>
    <property type="evidence" value="ECO:0007669"/>
    <property type="project" value="InterPro"/>
</dbReference>
<feature type="transmembrane region" description="Helical" evidence="1">
    <location>
        <begin position="35"/>
        <end position="55"/>
    </location>
</feature>
<keyword evidence="1" id="KW-1133">Transmembrane helix</keyword>
<dbReference type="AlphaFoldDB" id="A0A562W9Q4"/>
<name>A0A562W9Q4_9BACT</name>
<keyword evidence="1 2" id="KW-0812">Transmembrane</keyword>
<proteinExistence type="predicted"/>
<gene>
    <name evidence="2" type="ORF">JN12_01120</name>
</gene>
<feature type="transmembrane region" description="Helical" evidence="1">
    <location>
        <begin position="61"/>
        <end position="82"/>
    </location>
</feature>
<evidence type="ECO:0000256" key="1">
    <source>
        <dbReference type="SAM" id="Phobius"/>
    </source>
</evidence>
<reference evidence="2 3" key="1">
    <citation type="submission" date="2019-07" db="EMBL/GenBank/DDBJ databases">
        <title>Genomic Encyclopedia of Archaeal and Bacterial Type Strains, Phase II (KMG-II): from individual species to whole genera.</title>
        <authorList>
            <person name="Goeker M."/>
        </authorList>
    </citation>
    <scope>NUCLEOTIDE SEQUENCE [LARGE SCALE GENOMIC DNA]</scope>
    <source>
        <strain evidence="2 3">ATCC BAA-1139</strain>
    </source>
</reference>
<dbReference type="Proteomes" id="UP000319449">
    <property type="component" value="Unassembled WGS sequence"/>
</dbReference>
<accession>A0A562W9Q4</accession>
<keyword evidence="1" id="KW-0472">Membrane</keyword>
<dbReference type="EMBL" id="VLLN01000005">
    <property type="protein sequence ID" value="TWJ26414.1"/>
    <property type="molecule type" value="Genomic_DNA"/>
</dbReference>
<protein>
    <submittedName>
        <fullName evidence="2">MtN3 and saliva related transmembrane protein</fullName>
    </submittedName>
</protein>
<dbReference type="GO" id="GO:0016020">
    <property type="term" value="C:membrane"/>
    <property type="evidence" value="ECO:0007669"/>
    <property type="project" value="InterPro"/>
</dbReference>
<dbReference type="Gene3D" id="1.20.1280.290">
    <property type="match status" value="1"/>
</dbReference>